<sequence length="252" mass="26517">MTGAMALSVLGAPAARADLSSPAVITGGSVNSGRDLVLGPDSRTTFEVSFTARDDSGISADHAEVNLLGPNGHRLQADPVSRPVCAPVSSTTSTCRFTVTVDTGSARIDNSWAGTWRLWALAVPNDWNPATGEGLVTRSGFASVRIKRKSTLTMDAAPEPVAAGRPLAILGALRFADWGNGGYTGSAGHPVRVVFASPSSPLYRYVKDLETGANGWVLATVLPDEDGSWWLAYNGTESTSWVYSADDYVDVR</sequence>
<keyword evidence="2" id="KW-1185">Reference proteome</keyword>
<evidence type="ECO:0000313" key="1">
    <source>
        <dbReference type="EMBL" id="RKM93130.1"/>
    </source>
</evidence>
<comment type="caution">
    <text evidence="1">The sequence shown here is derived from an EMBL/GenBank/DDBJ whole genome shotgun (WGS) entry which is preliminary data.</text>
</comment>
<protein>
    <recommendedName>
        <fullName evidence="3">Calcium-binding protein</fullName>
    </recommendedName>
</protein>
<dbReference type="Proteomes" id="UP000028058">
    <property type="component" value="Unassembled WGS sequence"/>
</dbReference>
<dbReference type="EMBL" id="JNAD02000011">
    <property type="protein sequence ID" value="RKM93130.1"/>
    <property type="molecule type" value="Genomic_DNA"/>
</dbReference>
<evidence type="ECO:0000313" key="2">
    <source>
        <dbReference type="Proteomes" id="UP000028058"/>
    </source>
</evidence>
<gene>
    <name evidence="1" type="ORF">SFRA_021695</name>
</gene>
<proteinExistence type="predicted"/>
<organism evidence="1 2">
    <name type="scientific">Streptomyces xinghaiensis</name>
    <dbReference type="NCBI Taxonomy" id="1038928"/>
    <lineage>
        <taxon>Bacteria</taxon>
        <taxon>Bacillati</taxon>
        <taxon>Actinomycetota</taxon>
        <taxon>Actinomycetes</taxon>
        <taxon>Kitasatosporales</taxon>
        <taxon>Streptomycetaceae</taxon>
        <taxon>Streptomyces</taxon>
    </lineage>
</organism>
<reference evidence="1 2" key="1">
    <citation type="journal article" date="2014" name="Genome Announc.">
        <title>Draft Genome Sequence of Streptomyces fradiae ATCC 19609, a Strain Highly Sensitive to Antibiotics.</title>
        <authorList>
            <person name="Bekker O.B."/>
            <person name="Klimina K.M."/>
            <person name="Vatlin A.A."/>
            <person name="Zakharevich N.V."/>
            <person name="Kasianov A.S."/>
            <person name="Danilenko V.N."/>
        </authorList>
    </citation>
    <scope>NUCLEOTIDE SEQUENCE [LARGE SCALE GENOMIC DNA]</scope>
    <source>
        <strain evidence="1 2">ATCC 19609</strain>
    </source>
</reference>
<dbReference type="AlphaFoldDB" id="A0A3R7HXY5"/>
<accession>A0A3R7HXY5</accession>
<name>A0A3R7HXY5_9ACTN</name>
<evidence type="ECO:0008006" key="3">
    <source>
        <dbReference type="Google" id="ProtNLM"/>
    </source>
</evidence>